<comment type="caution">
    <text evidence="1">The sequence shown here is derived from an EMBL/GenBank/DDBJ whole genome shotgun (WGS) entry which is preliminary data.</text>
</comment>
<evidence type="ECO:0000313" key="2">
    <source>
        <dbReference type="Proteomes" id="UP001246858"/>
    </source>
</evidence>
<name>A0ACC6KU28_9SPHI</name>
<sequence length="135" mass="15065">MLRKKILLPLLALAIVATAMAFKQANTPKIESQLTEGNAVDYYYPFHYIGPSSPTSFSDYTNPNNYVILAPGEGVGDYCESGDDALCIIMCQRTFTGGSWKPDFSDTSWGNTQSQLYNYYWYGAVGFSLYTKALY</sequence>
<protein>
    <submittedName>
        <fullName evidence="1">Uncharacterized protein</fullName>
    </submittedName>
</protein>
<dbReference type="Proteomes" id="UP001246858">
    <property type="component" value="Unassembled WGS sequence"/>
</dbReference>
<evidence type="ECO:0000313" key="1">
    <source>
        <dbReference type="EMBL" id="MDR6782705.1"/>
    </source>
</evidence>
<organism evidence="1 2">
    <name type="scientific">Pedobacter africanus</name>
    <dbReference type="NCBI Taxonomy" id="151894"/>
    <lineage>
        <taxon>Bacteria</taxon>
        <taxon>Pseudomonadati</taxon>
        <taxon>Bacteroidota</taxon>
        <taxon>Sphingobacteriia</taxon>
        <taxon>Sphingobacteriales</taxon>
        <taxon>Sphingobacteriaceae</taxon>
        <taxon>Pedobacter</taxon>
    </lineage>
</organism>
<gene>
    <name evidence="1" type="ORF">J2X78_001257</name>
</gene>
<proteinExistence type="predicted"/>
<keyword evidence="2" id="KW-1185">Reference proteome</keyword>
<accession>A0ACC6KU28</accession>
<reference evidence="1" key="1">
    <citation type="submission" date="2023-07" db="EMBL/GenBank/DDBJ databases">
        <title>Sorghum-associated microbial communities from plants grown in Nebraska, USA.</title>
        <authorList>
            <person name="Schachtman D."/>
        </authorList>
    </citation>
    <scope>NUCLEOTIDE SEQUENCE</scope>
    <source>
        <strain evidence="1">2697</strain>
    </source>
</reference>
<dbReference type="EMBL" id="JAVDTF010000001">
    <property type="protein sequence ID" value="MDR6782705.1"/>
    <property type="molecule type" value="Genomic_DNA"/>
</dbReference>